<feature type="domain" description="Acyl-ACP thioesterase-like C-terminal" evidence="1">
    <location>
        <begin position="37"/>
        <end position="134"/>
    </location>
</feature>
<dbReference type="HOGENOM" id="CLU_045466_3_1_1"/>
<dbReference type="InterPro" id="IPR029069">
    <property type="entry name" value="HotDog_dom_sf"/>
</dbReference>
<dbReference type="Proteomes" id="UP000017836">
    <property type="component" value="Unassembled WGS sequence"/>
</dbReference>
<dbReference type="Pfam" id="PF20791">
    <property type="entry name" value="Acyl-ACP_TE_C"/>
    <property type="match status" value="1"/>
</dbReference>
<accession>W1PG67</accession>
<dbReference type="InterPro" id="IPR049427">
    <property type="entry name" value="Acyl-ACP_TE_C"/>
</dbReference>
<evidence type="ECO:0000259" key="1">
    <source>
        <dbReference type="Pfam" id="PF20791"/>
    </source>
</evidence>
<dbReference type="EMBL" id="KI393933">
    <property type="protein sequence ID" value="ERN06085.1"/>
    <property type="molecule type" value="Genomic_DNA"/>
</dbReference>
<sequence length="143" mass="15956">MPDDVRAEIGPYFIERSAVMEEDGRKLPKLDDGTAHHVRTGLTPRWSDLDVNQHVNNVKYIGWILESAPVSILESHELAGLTLEYRRECGKDDVLQSLTSVTDQGEDEGGGMECEHLLRLETGPEIVKGRTAWRPKQSASKSS</sequence>
<gene>
    <name evidence="2" type="ORF">AMTR_s00142p00112430</name>
</gene>
<organism evidence="2 3">
    <name type="scientific">Amborella trichopoda</name>
    <dbReference type="NCBI Taxonomy" id="13333"/>
    <lineage>
        <taxon>Eukaryota</taxon>
        <taxon>Viridiplantae</taxon>
        <taxon>Streptophyta</taxon>
        <taxon>Embryophyta</taxon>
        <taxon>Tracheophyta</taxon>
        <taxon>Spermatophyta</taxon>
        <taxon>Magnoliopsida</taxon>
        <taxon>Amborellales</taxon>
        <taxon>Amborellaceae</taxon>
        <taxon>Amborella</taxon>
    </lineage>
</organism>
<reference evidence="3" key="1">
    <citation type="journal article" date="2013" name="Science">
        <title>The Amborella genome and the evolution of flowering plants.</title>
        <authorList>
            <consortium name="Amborella Genome Project"/>
        </authorList>
    </citation>
    <scope>NUCLEOTIDE SEQUENCE [LARGE SCALE GENOMIC DNA]</scope>
</reference>
<evidence type="ECO:0000313" key="2">
    <source>
        <dbReference type="EMBL" id="ERN06085.1"/>
    </source>
</evidence>
<proteinExistence type="predicted"/>
<dbReference type="Gene3D" id="3.10.129.10">
    <property type="entry name" value="Hotdog Thioesterase"/>
    <property type="match status" value="1"/>
</dbReference>
<dbReference type="AlphaFoldDB" id="W1PG67"/>
<evidence type="ECO:0000313" key="3">
    <source>
        <dbReference type="Proteomes" id="UP000017836"/>
    </source>
</evidence>
<dbReference type="SUPFAM" id="SSF54637">
    <property type="entry name" value="Thioesterase/thiol ester dehydrase-isomerase"/>
    <property type="match status" value="1"/>
</dbReference>
<dbReference type="GO" id="GO:0006633">
    <property type="term" value="P:fatty acid biosynthetic process"/>
    <property type="evidence" value="ECO:0007669"/>
    <property type="project" value="InterPro"/>
</dbReference>
<protein>
    <recommendedName>
        <fullName evidence="1">Acyl-ACP thioesterase-like C-terminal domain-containing protein</fullName>
    </recommendedName>
</protein>
<dbReference type="Gramene" id="ERN06085">
    <property type="protein sequence ID" value="ERN06085"/>
    <property type="gene ID" value="AMTR_s00142p00112430"/>
</dbReference>
<keyword evidence="3" id="KW-1185">Reference proteome</keyword>
<name>W1PG67_AMBTC</name>
<dbReference type="PANTHER" id="PTHR31727:SF2">
    <property type="entry name" value="PALMITOYL-ACYL CARRIER PROTEIN THIOESTERASE, CHLOROPLASTIC"/>
    <property type="match status" value="1"/>
</dbReference>
<dbReference type="OMA" id="WIVEKYE"/>
<dbReference type="eggNOG" id="ENOG502QQHW">
    <property type="taxonomic scope" value="Eukaryota"/>
</dbReference>
<dbReference type="PANTHER" id="PTHR31727">
    <property type="entry name" value="OLEOYL-ACYL CARRIER PROTEIN THIOESTERASE 1, CHLOROPLASTIC"/>
    <property type="match status" value="1"/>
</dbReference>
<dbReference type="InterPro" id="IPR045023">
    <property type="entry name" value="FATA/B"/>
</dbReference>
<dbReference type="GO" id="GO:0016297">
    <property type="term" value="F:fatty acyl-[ACP] hydrolase activity"/>
    <property type="evidence" value="ECO:0007669"/>
    <property type="project" value="InterPro"/>
</dbReference>